<dbReference type="GO" id="GO:0000981">
    <property type="term" value="F:DNA-binding transcription factor activity, RNA polymerase II-specific"/>
    <property type="evidence" value="ECO:0007669"/>
    <property type="project" value="InterPro"/>
</dbReference>
<dbReference type="PRINTS" id="PR00755">
    <property type="entry name" value="AFLATOXINBRP"/>
</dbReference>
<keyword evidence="2" id="KW-0238">DNA-binding</keyword>
<dbReference type="RefSeq" id="XP_029323755.1">
    <property type="nucleotide sequence ID" value="XM_029467895.1"/>
</dbReference>
<dbReference type="SUPFAM" id="SSF57701">
    <property type="entry name" value="Zn2/Cys6 DNA-binding domain"/>
    <property type="match status" value="1"/>
</dbReference>
<feature type="coiled-coil region" evidence="5">
    <location>
        <begin position="103"/>
        <end position="130"/>
    </location>
</feature>
<keyword evidence="1" id="KW-0805">Transcription regulation</keyword>
<dbReference type="PROSITE" id="PS00463">
    <property type="entry name" value="ZN2_CY6_FUNGAL_1"/>
    <property type="match status" value="1"/>
</dbReference>
<evidence type="ECO:0000313" key="7">
    <source>
        <dbReference type="EMBL" id="AWU78279.1"/>
    </source>
</evidence>
<keyword evidence="4" id="KW-0539">Nucleus</keyword>
<gene>
    <name evidence="7" type="ORF">C5L36_0E03370</name>
</gene>
<evidence type="ECO:0000256" key="2">
    <source>
        <dbReference type="ARBA" id="ARBA00023125"/>
    </source>
</evidence>
<dbReference type="InterPro" id="IPR001138">
    <property type="entry name" value="Zn2Cys6_DnaBD"/>
</dbReference>
<dbReference type="Pfam" id="PF00172">
    <property type="entry name" value="Zn_clus"/>
    <property type="match status" value="1"/>
</dbReference>
<dbReference type="KEGG" id="pkz:C5L36_0E03370"/>
<evidence type="ECO:0000256" key="1">
    <source>
        <dbReference type="ARBA" id="ARBA00023015"/>
    </source>
</evidence>
<evidence type="ECO:0000259" key="6">
    <source>
        <dbReference type="PROSITE" id="PS50048"/>
    </source>
</evidence>
<feature type="domain" description="Zn(2)-C6 fungal-type" evidence="6">
    <location>
        <begin position="21"/>
        <end position="51"/>
    </location>
</feature>
<evidence type="ECO:0000256" key="4">
    <source>
        <dbReference type="ARBA" id="ARBA00023242"/>
    </source>
</evidence>
<dbReference type="Proteomes" id="UP000249293">
    <property type="component" value="Chromosome 5"/>
</dbReference>
<proteinExistence type="predicted"/>
<reference evidence="7 8" key="1">
    <citation type="submission" date="2018-06" db="EMBL/GenBank/DDBJ databases">
        <title>Population genomics shows no distinction between pathogenic Candida krusei and environmental Pichia kudriavzevii: One species, four names.</title>
        <authorList>
            <person name="Douglass A.P."/>
            <person name="Offei B."/>
            <person name="Braun-Galleani S."/>
            <person name="Coughlan A.Y."/>
            <person name="Martos A."/>
            <person name="Ortiz-Merino R.A."/>
            <person name="Byrne K.P."/>
            <person name="Wolfe K.H."/>
        </authorList>
    </citation>
    <scope>NUCLEOTIDE SEQUENCE [LARGE SCALE GENOMIC DNA]</scope>
    <source>
        <strain evidence="7 8">CBS573</strain>
    </source>
</reference>
<evidence type="ECO:0000256" key="3">
    <source>
        <dbReference type="ARBA" id="ARBA00023163"/>
    </source>
</evidence>
<dbReference type="CDD" id="cd12148">
    <property type="entry name" value="fungal_TF_MHR"/>
    <property type="match status" value="1"/>
</dbReference>
<name>A0A2U9RBQ0_PICKU</name>
<evidence type="ECO:0000256" key="5">
    <source>
        <dbReference type="SAM" id="Coils"/>
    </source>
</evidence>
<dbReference type="GO" id="GO:0005634">
    <property type="term" value="C:nucleus"/>
    <property type="evidence" value="ECO:0007669"/>
    <property type="project" value="TreeGrafter"/>
</dbReference>
<dbReference type="InterPro" id="IPR050675">
    <property type="entry name" value="OAF3"/>
</dbReference>
<evidence type="ECO:0000313" key="8">
    <source>
        <dbReference type="Proteomes" id="UP000249293"/>
    </source>
</evidence>
<dbReference type="SMART" id="SM00066">
    <property type="entry name" value="GAL4"/>
    <property type="match status" value="1"/>
</dbReference>
<keyword evidence="3" id="KW-0804">Transcription</keyword>
<keyword evidence="8" id="KW-1185">Reference proteome</keyword>
<dbReference type="PANTHER" id="PTHR31069">
    <property type="entry name" value="OLEATE-ACTIVATED TRANSCRIPTION FACTOR 1-RELATED"/>
    <property type="match status" value="1"/>
</dbReference>
<dbReference type="EMBL" id="CP028777">
    <property type="protein sequence ID" value="AWU78279.1"/>
    <property type="molecule type" value="Genomic_DNA"/>
</dbReference>
<dbReference type="PROSITE" id="PS50048">
    <property type="entry name" value="ZN2_CY6_FUNGAL_2"/>
    <property type="match status" value="1"/>
</dbReference>
<accession>A0A2U9RBQ0</accession>
<organism evidence="7 8">
    <name type="scientific">Pichia kudriavzevii</name>
    <name type="common">Yeast</name>
    <name type="synonym">Issatchenkia orientalis</name>
    <dbReference type="NCBI Taxonomy" id="4909"/>
    <lineage>
        <taxon>Eukaryota</taxon>
        <taxon>Fungi</taxon>
        <taxon>Dikarya</taxon>
        <taxon>Ascomycota</taxon>
        <taxon>Saccharomycotina</taxon>
        <taxon>Pichiomycetes</taxon>
        <taxon>Pichiales</taxon>
        <taxon>Pichiaceae</taxon>
        <taxon>Pichia</taxon>
    </lineage>
</organism>
<dbReference type="CDD" id="cd00067">
    <property type="entry name" value="GAL4"/>
    <property type="match status" value="1"/>
</dbReference>
<dbReference type="VEuPathDB" id="FungiDB:C5L36_0E03370"/>
<dbReference type="GO" id="GO:0008270">
    <property type="term" value="F:zinc ion binding"/>
    <property type="evidence" value="ECO:0007669"/>
    <property type="project" value="InterPro"/>
</dbReference>
<dbReference type="GeneID" id="40386138"/>
<protein>
    <recommendedName>
        <fullName evidence="6">Zn(2)-C6 fungal-type domain-containing protein</fullName>
    </recommendedName>
</protein>
<dbReference type="GO" id="GO:0000978">
    <property type="term" value="F:RNA polymerase II cis-regulatory region sequence-specific DNA binding"/>
    <property type="evidence" value="ECO:0007669"/>
    <property type="project" value="TreeGrafter"/>
</dbReference>
<dbReference type="Gene3D" id="4.10.240.10">
    <property type="entry name" value="Zn(2)-C6 fungal-type DNA-binding domain"/>
    <property type="match status" value="1"/>
</dbReference>
<dbReference type="InterPro" id="IPR036864">
    <property type="entry name" value="Zn2-C6_fun-type_DNA-bd_sf"/>
</dbReference>
<dbReference type="OrthoDB" id="3997838at2759"/>
<dbReference type="AlphaFoldDB" id="A0A2U9RBQ0"/>
<keyword evidence="5" id="KW-0175">Coiled coil</keyword>
<dbReference type="PANTHER" id="PTHR31069:SF12">
    <property type="entry name" value="TRANSCRIPTION FACTOR DOMAIN-CONTAINING PROTEIN"/>
    <property type="match status" value="1"/>
</dbReference>
<dbReference type="GO" id="GO:0045944">
    <property type="term" value="P:positive regulation of transcription by RNA polymerase II"/>
    <property type="evidence" value="ECO:0007669"/>
    <property type="project" value="TreeGrafter"/>
</dbReference>
<sequence>MSKRDSMDQPEVKRKRRTPLSCISCRNRKVKCDRHKPRCSRCEKANIACEYDSPILFSEITTSSIAGEKDNYNMFFVSSLEKTNKKNDPVIDEPYVSANGDTAQEKLKRINELKKELHDLEQSFNEETECFSLILDYDNNSSVHFVSKYNARLMAFGSFMMSSIWKRDPLMKKFIKTFVILRSKAIKVVPSNDPAHIVERYLPQAKEEGEPKYLKHMKIFEFLNSQLKSKKSTKIMLDKEGIVKKIEEVIPPLEVINFHLEYFMRYIHPFIPILDEYIFRSNIASIIISDNDRSKPKISLTSKLDYTRISLLLVIMRLSYLSLHLKISMTEETLSPIIDYVLSFPLNPDIFNIVQASLDKLQYLRKTSTETFQLLLLIRFYQCRACEDGDGFVGTDGKVFVGLITSTAKVLGLDTKFNDPRPIHEHEENIDMNSFPLHLRMNLLTRGPGPFINLWKKLGILTLEADLGHSMVSGACPLIDHDPEMSRNHGLMFDKVNSNVIDLKLEETIVKRLQLYEEIDYPVAQLFAKLHSYKSKAKVVEVEESLRNIYQIIEEKYRLVDVVDEYSRLSNVMTLKSIIEVFNSMLMIQYSLVLHQEHNALKYPAIEEDCKKKILTNIPTILTQSIVLADSMLLAWTKISSFTFNQLQNTEAEYKDFILILAPAIQNALPKLMMILFFISIRILTFSHAIKANGRSNEFANKIVQFEKMNKHVLILMKTMIIVGERLSINWYAALRSYLYFKKLVEWFESGGKFALDFQIEYSRTVELKDISEDIRNLKQVEMVNSILTSFDDIIIENLNLKFEVMEKNYGLDNIHGIYKSVFVKYESADMSTIPDDMSFMQSGTTPDDHNYYTNAGIFEPSEFIDWDDVTNWFNQGNVFGDIGDSLEREINSFI</sequence>